<name>A0A2I2GF93_9EURO</name>
<keyword evidence="3" id="KW-0274">FAD</keyword>
<comment type="caution">
    <text evidence="6">The sequence shown here is derived from an EMBL/GenBank/DDBJ whole genome shotgun (WGS) entry which is preliminary data.</text>
</comment>
<dbReference type="OrthoDB" id="2151789at2759"/>
<dbReference type="PANTHER" id="PTHR42973:SF13">
    <property type="entry name" value="FAD-BINDING PCMH-TYPE DOMAIN-CONTAINING PROTEIN"/>
    <property type="match status" value="1"/>
</dbReference>
<protein>
    <submittedName>
        <fullName evidence="6">FAD-binding domain-containing protein</fullName>
    </submittedName>
</protein>
<comment type="similarity">
    <text evidence="1">Belongs to the oxygen-dependent FAD-linked oxidoreductase family.</text>
</comment>
<evidence type="ECO:0000256" key="2">
    <source>
        <dbReference type="ARBA" id="ARBA00022630"/>
    </source>
</evidence>
<keyword evidence="2" id="KW-0285">Flavoprotein</keyword>
<evidence type="ECO:0000256" key="4">
    <source>
        <dbReference type="ARBA" id="ARBA00023002"/>
    </source>
</evidence>
<dbReference type="PROSITE" id="PS51387">
    <property type="entry name" value="FAD_PCMH"/>
    <property type="match status" value="1"/>
</dbReference>
<feature type="domain" description="FAD-binding PCMH-type" evidence="5">
    <location>
        <begin position="65"/>
        <end position="236"/>
    </location>
</feature>
<dbReference type="GO" id="GO:0071949">
    <property type="term" value="F:FAD binding"/>
    <property type="evidence" value="ECO:0007669"/>
    <property type="project" value="InterPro"/>
</dbReference>
<dbReference type="SUPFAM" id="SSF56176">
    <property type="entry name" value="FAD-binding/transporter-associated domain-like"/>
    <property type="match status" value="1"/>
</dbReference>
<keyword evidence="7" id="KW-1185">Reference proteome</keyword>
<dbReference type="InterPro" id="IPR016166">
    <property type="entry name" value="FAD-bd_PCMH"/>
</dbReference>
<dbReference type="RefSeq" id="XP_024706851.1">
    <property type="nucleotide sequence ID" value="XM_024845349.1"/>
</dbReference>
<accession>A0A2I2GF93</accession>
<dbReference type="InterPro" id="IPR036318">
    <property type="entry name" value="FAD-bd_PCMH-like_sf"/>
</dbReference>
<sequence length="503" mass="55470">MAPTLFGLKPIAFYLLFYIASFVLLAPFATADICSKLEALNITVEKRITANYDSTLKNYWSAACGDLRPLCVVTPGSALEMSHVVKELQDTDDLFAVKSGGHNANEGFSSIKDGLLISTKKLNKVIYNPDDKTATIGPGLAWEDAQKGLAGTGRALVGARMGGVGVGGCMLGGGWSFLSDQYGFAANNVVNFEVVLANGTIVNANKDKNSDLFGALKGGGSNYGIVTSFKLQTHPQNHKVWGGTWTFPSHEKTPEILKAIRDFAEHNPDDKAAMIPTTAYSATVKSWTFFVFYDGPQPSKGVFDNFTSLKPQDSTKTWDSYHDLLKFMDIGILRNQRYTISTETLPVPNAAAGAKVLSMIQKHWFNITDSVIDVPGVIGSLALQPLSRKVAQKAKERGGDLYNFPTDQDYFIMGLDFSYWNATDDKRIKEADEALLRGYEEIIDDFVDDKLLPDVYRPLFLSQARGDQDYWGRLKSKSTEHANAVRERYDPDDFFQRRASGGF</sequence>
<reference evidence="6 7" key="1">
    <citation type="submission" date="2016-12" db="EMBL/GenBank/DDBJ databases">
        <title>The genomes of Aspergillus section Nigri reveals drivers in fungal speciation.</title>
        <authorList>
            <consortium name="DOE Joint Genome Institute"/>
            <person name="Vesth T.C."/>
            <person name="Nybo J."/>
            <person name="Theobald S."/>
            <person name="Brandl J."/>
            <person name="Frisvad J.C."/>
            <person name="Nielsen K.F."/>
            <person name="Lyhne E.K."/>
            <person name="Kogle M.E."/>
            <person name="Kuo A."/>
            <person name="Riley R."/>
            <person name="Clum A."/>
            <person name="Nolan M."/>
            <person name="Lipzen A."/>
            <person name="Salamov A."/>
            <person name="Henrissat B."/>
            <person name="Wiebenga A."/>
            <person name="De Vries R.P."/>
            <person name="Grigoriev I.V."/>
            <person name="Mortensen U.H."/>
            <person name="Andersen M.R."/>
            <person name="Baker S.E."/>
        </authorList>
    </citation>
    <scope>NUCLEOTIDE SEQUENCE [LARGE SCALE GENOMIC DNA]</scope>
    <source>
        <strain evidence="6 7">IBT 23096</strain>
    </source>
</reference>
<gene>
    <name evidence="6" type="ORF">P170DRAFT_376090</name>
</gene>
<proteinExistence type="inferred from homology"/>
<dbReference type="VEuPathDB" id="FungiDB:P170DRAFT_376090"/>
<dbReference type="GO" id="GO:0016491">
    <property type="term" value="F:oxidoreductase activity"/>
    <property type="evidence" value="ECO:0007669"/>
    <property type="project" value="UniProtKB-KW"/>
</dbReference>
<dbReference type="PANTHER" id="PTHR42973">
    <property type="entry name" value="BINDING OXIDOREDUCTASE, PUTATIVE (AFU_ORTHOLOGUE AFUA_1G17690)-RELATED"/>
    <property type="match status" value="1"/>
</dbReference>
<evidence type="ECO:0000313" key="6">
    <source>
        <dbReference type="EMBL" id="PLB51549.1"/>
    </source>
</evidence>
<dbReference type="InterPro" id="IPR006094">
    <property type="entry name" value="Oxid_FAD_bind_N"/>
</dbReference>
<evidence type="ECO:0000256" key="1">
    <source>
        <dbReference type="ARBA" id="ARBA00005466"/>
    </source>
</evidence>
<dbReference type="Gene3D" id="3.30.465.10">
    <property type="match status" value="1"/>
</dbReference>
<keyword evidence="4" id="KW-0560">Oxidoreductase</keyword>
<dbReference type="Proteomes" id="UP000234275">
    <property type="component" value="Unassembled WGS sequence"/>
</dbReference>
<dbReference type="InterPro" id="IPR050416">
    <property type="entry name" value="FAD-linked_Oxidoreductase"/>
</dbReference>
<dbReference type="STRING" id="1392250.A0A2I2GF93"/>
<dbReference type="Pfam" id="PF01565">
    <property type="entry name" value="FAD_binding_4"/>
    <property type="match status" value="1"/>
</dbReference>
<evidence type="ECO:0000313" key="7">
    <source>
        <dbReference type="Proteomes" id="UP000234275"/>
    </source>
</evidence>
<dbReference type="InterPro" id="IPR016169">
    <property type="entry name" value="FAD-bd_PCMH_sub2"/>
</dbReference>
<organism evidence="6 7">
    <name type="scientific">Aspergillus steynii IBT 23096</name>
    <dbReference type="NCBI Taxonomy" id="1392250"/>
    <lineage>
        <taxon>Eukaryota</taxon>
        <taxon>Fungi</taxon>
        <taxon>Dikarya</taxon>
        <taxon>Ascomycota</taxon>
        <taxon>Pezizomycotina</taxon>
        <taxon>Eurotiomycetes</taxon>
        <taxon>Eurotiomycetidae</taxon>
        <taxon>Eurotiales</taxon>
        <taxon>Aspergillaceae</taxon>
        <taxon>Aspergillus</taxon>
        <taxon>Aspergillus subgen. Circumdati</taxon>
    </lineage>
</organism>
<evidence type="ECO:0000256" key="3">
    <source>
        <dbReference type="ARBA" id="ARBA00022827"/>
    </source>
</evidence>
<dbReference type="EMBL" id="MSFO01000002">
    <property type="protein sequence ID" value="PLB51549.1"/>
    <property type="molecule type" value="Genomic_DNA"/>
</dbReference>
<evidence type="ECO:0000259" key="5">
    <source>
        <dbReference type="PROSITE" id="PS51387"/>
    </source>
</evidence>
<dbReference type="GeneID" id="36553049"/>
<dbReference type="AlphaFoldDB" id="A0A2I2GF93"/>